<accession>F8EZR9</accession>
<dbReference type="EMBL" id="CP002868">
    <property type="protein sequence ID" value="AEJ20793.1"/>
    <property type="molecule type" value="Genomic_DNA"/>
</dbReference>
<dbReference type="STRING" id="744872.Spica_2696"/>
<organism evidence="1 2">
    <name type="scientific">Gracilinema caldarium (strain ATCC 51460 / DSM 7334 / H1)</name>
    <name type="common">Treponema caldarium</name>
    <dbReference type="NCBI Taxonomy" id="744872"/>
    <lineage>
        <taxon>Bacteria</taxon>
        <taxon>Pseudomonadati</taxon>
        <taxon>Spirochaetota</taxon>
        <taxon>Spirochaetia</taxon>
        <taxon>Spirochaetales</taxon>
        <taxon>Breznakiellaceae</taxon>
        <taxon>Gracilinema</taxon>
    </lineage>
</organism>
<keyword evidence="2" id="KW-1185">Reference proteome</keyword>
<dbReference type="RefSeq" id="WP_013970071.1">
    <property type="nucleotide sequence ID" value="NC_015732.1"/>
</dbReference>
<protein>
    <submittedName>
        <fullName evidence="1">Uncharacterized protein</fullName>
    </submittedName>
</protein>
<dbReference type="OrthoDB" id="9806951at2"/>
<dbReference type="Proteomes" id="UP000000503">
    <property type="component" value="Chromosome"/>
</dbReference>
<dbReference type="AlphaFoldDB" id="F8EZR9"/>
<proteinExistence type="predicted"/>
<dbReference type="HOGENOM" id="CLU_2902964_0_0_12"/>
<dbReference type="KEGG" id="scd:Spica_2696"/>
<evidence type="ECO:0000313" key="1">
    <source>
        <dbReference type="EMBL" id="AEJ20793.1"/>
    </source>
</evidence>
<evidence type="ECO:0000313" key="2">
    <source>
        <dbReference type="Proteomes" id="UP000000503"/>
    </source>
</evidence>
<name>F8EZR9_GRAC1</name>
<sequence length="62" mass="7475">MRITKKNILKLSSKEAHEFFLKSQSYCTIYWDVWINKQQREINWQPIVNVWQQSSESENGVS</sequence>
<reference evidence="2" key="1">
    <citation type="journal article" date="2013" name="Stand. Genomic Sci.">
        <title>Genome sequence of the thermophilic fresh-water bacterium Spirochaeta caldaria type strain (H1(T)), reclassification of Spirochaeta caldaria, Spirochaeta stenostrepta, and Spirochaeta zuelzerae in the genus Treponema as Treponema caldaria comb. nov., Treponema stenostrepta comb. nov., and Treponema zuelzerae comb. nov., and emendation of the genus Treponema.</title>
        <authorList>
            <person name="Abt B."/>
            <person name="Goker M."/>
            <person name="Scheuner C."/>
            <person name="Han C."/>
            <person name="Lu M."/>
            <person name="Misra M."/>
            <person name="Lapidus A."/>
            <person name="Nolan M."/>
            <person name="Lucas S."/>
            <person name="Hammon N."/>
            <person name="Deshpande S."/>
            <person name="Cheng J.F."/>
            <person name="Tapia R."/>
            <person name="Goodwin L.A."/>
            <person name="Pitluck S."/>
            <person name="Liolios K."/>
            <person name="Pagani I."/>
            <person name="Ivanova N."/>
            <person name="Mavromatis K."/>
            <person name="Mikhailova N."/>
            <person name="Huntemann M."/>
            <person name="Pati A."/>
            <person name="Chen A."/>
            <person name="Palaniappan K."/>
            <person name="Land M."/>
            <person name="Hauser L."/>
            <person name="Jeffries C.D."/>
            <person name="Rohde M."/>
            <person name="Spring S."/>
            <person name="Gronow S."/>
            <person name="Detter J.C."/>
            <person name="Bristow J."/>
            <person name="Eisen J.A."/>
            <person name="Markowitz V."/>
            <person name="Hugenholtz P."/>
            <person name="Kyrpides N.C."/>
            <person name="Woyke T."/>
            <person name="Klenk H.P."/>
        </authorList>
    </citation>
    <scope>NUCLEOTIDE SEQUENCE</scope>
    <source>
        <strain evidence="2">ATCC 51460 / DSM 7334 / H1</strain>
    </source>
</reference>
<gene>
    <name evidence="1" type="ordered locus">Spica_2696</name>
</gene>